<proteinExistence type="predicted"/>
<sequence length="176" mass="19477">MPSSHVILCRPLLLLPPIPPSIRVFSNESSLHMRWPKYWSFSFSIIPSKEHPGLISFRMDWLDLLAVQGPLKSLLQQHSSKASIFRCSAFFTVQLSHPYMTTGKTIALTRWTFGGKVMSLLLNMLSAAAAAKSLQSCPTLCDPIDGSPPGPPSLGFSKQEHWSGLPFPSAMHESEK</sequence>
<evidence type="ECO:0000313" key="1">
    <source>
        <dbReference type="Ensembl" id="ENSOARP00020044715.1"/>
    </source>
</evidence>
<accession>A0AC11DH67</accession>
<organism evidence="1">
    <name type="scientific">Ovis aries</name>
    <name type="common">Sheep</name>
    <dbReference type="NCBI Taxonomy" id="9940"/>
    <lineage>
        <taxon>Eukaryota</taxon>
        <taxon>Metazoa</taxon>
        <taxon>Chordata</taxon>
        <taxon>Craniata</taxon>
        <taxon>Vertebrata</taxon>
        <taxon>Euteleostomi</taxon>
        <taxon>Mammalia</taxon>
        <taxon>Eutheria</taxon>
        <taxon>Laurasiatheria</taxon>
        <taxon>Artiodactyla</taxon>
        <taxon>Ruminantia</taxon>
        <taxon>Pecora</taxon>
        <taxon>Bovidae</taxon>
        <taxon>Caprinae</taxon>
        <taxon>Ovis</taxon>
    </lineage>
</organism>
<protein>
    <submittedName>
        <fullName evidence="1">Uncharacterized protein</fullName>
    </submittedName>
</protein>
<name>A0AC11DH67_SHEEP</name>
<dbReference type="Ensembl" id="ENSOART00020069481.1">
    <property type="protein sequence ID" value="ENSOARP00020044715.1"/>
    <property type="gene ID" value="ENSOARG00020035299.1"/>
</dbReference>
<reference evidence="1" key="3">
    <citation type="submission" date="2025-09" db="UniProtKB">
        <authorList>
            <consortium name="Ensembl"/>
        </authorList>
    </citation>
    <scope>IDENTIFICATION</scope>
</reference>
<reference evidence="1" key="1">
    <citation type="submission" date="2020-11" db="EMBL/GenBank/DDBJ databases">
        <authorList>
            <person name="Davenport K.M."/>
            <person name="Bickhart D.M."/>
            <person name="Smith T.P.L."/>
            <person name="Murdoch B.M."/>
            <person name="Rosen B.D."/>
        </authorList>
    </citation>
    <scope>NUCLEOTIDE SEQUENCE [LARGE SCALE GENOMIC DNA]</scope>
    <source>
        <strain evidence="1">OAR_USU_Benz2616</strain>
    </source>
</reference>
<reference evidence="1" key="2">
    <citation type="submission" date="2025-08" db="UniProtKB">
        <authorList>
            <consortium name="Ensembl"/>
        </authorList>
    </citation>
    <scope>IDENTIFICATION</scope>
</reference>